<dbReference type="Proteomes" id="UP000192501">
    <property type="component" value="Unassembled WGS sequence"/>
</dbReference>
<gene>
    <name evidence="1" type="ORF">A0H76_2703</name>
</gene>
<protein>
    <submittedName>
        <fullName evidence="1">Uncharacterized protein</fullName>
    </submittedName>
</protein>
<dbReference type="VEuPathDB" id="MicrosporidiaDB:A0H76_2703"/>
<name>A0A1X0QEX4_9MICR</name>
<dbReference type="EMBL" id="LTAI01000784">
    <property type="protein sequence ID" value="ORD98329.1"/>
    <property type="molecule type" value="Genomic_DNA"/>
</dbReference>
<sequence>MNILLRNKKFKSNISCSVLRDDYRTLLLILHVIFNIKHDGDVMELTTTTTITINIIDFVVPHTASRFRKFKMFVNKFTSYFHIPF</sequence>
<reference evidence="1 2" key="1">
    <citation type="journal article" date="2017" name="Environ. Microbiol.">
        <title>Decay of the glycolytic pathway and adaptation to intranuclear parasitism within Enterocytozoonidae microsporidia.</title>
        <authorList>
            <person name="Wiredu Boakye D."/>
            <person name="Jaroenlak P."/>
            <person name="Prachumwat A."/>
            <person name="Williams T.A."/>
            <person name="Bateman K.S."/>
            <person name="Itsathitphaisarn O."/>
            <person name="Sritunyalucksana K."/>
            <person name="Paszkiewicz K.H."/>
            <person name="Moore K.A."/>
            <person name="Stentiford G.D."/>
            <person name="Williams B.A."/>
        </authorList>
    </citation>
    <scope>NUCLEOTIDE SEQUENCE [LARGE SCALE GENOMIC DNA]</scope>
    <source>
        <strain evidence="2">canceri</strain>
    </source>
</reference>
<dbReference type="AlphaFoldDB" id="A0A1X0QEX4"/>
<evidence type="ECO:0000313" key="2">
    <source>
        <dbReference type="Proteomes" id="UP000192501"/>
    </source>
</evidence>
<proteinExistence type="predicted"/>
<comment type="caution">
    <text evidence="1">The sequence shown here is derived from an EMBL/GenBank/DDBJ whole genome shotgun (WGS) entry which is preliminary data.</text>
</comment>
<evidence type="ECO:0000313" key="1">
    <source>
        <dbReference type="EMBL" id="ORD98329.1"/>
    </source>
</evidence>
<organism evidence="1 2">
    <name type="scientific">Hepatospora eriocheir</name>
    <dbReference type="NCBI Taxonomy" id="1081669"/>
    <lineage>
        <taxon>Eukaryota</taxon>
        <taxon>Fungi</taxon>
        <taxon>Fungi incertae sedis</taxon>
        <taxon>Microsporidia</taxon>
        <taxon>Hepatosporidae</taxon>
        <taxon>Hepatospora</taxon>
    </lineage>
</organism>
<accession>A0A1X0QEX4</accession>